<dbReference type="Pfam" id="PF07589">
    <property type="entry name" value="PEP-CTERM"/>
    <property type="match status" value="1"/>
</dbReference>
<dbReference type="InterPro" id="IPR013424">
    <property type="entry name" value="Ice-binding_C"/>
</dbReference>
<feature type="domain" description="Ice-binding protein C-terminal" evidence="1">
    <location>
        <begin position="207"/>
        <end position="229"/>
    </location>
</feature>
<keyword evidence="3" id="KW-1185">Reference proteome</keyword>
<dbReference type="RefSeq" id="WP_015243725.1">
    <property type="nucleotide sequence ID" value="NC_019892.1"/>
</dbReference>
<accession>L0D6P4</accession>
<dbReference type="AlphaFoldDB" id="L0D6P4"/>
<evidence type="ECO:0000313" key="2">
    <source>
        <dbReference type="EMBL" id="AGA24540.1"/>
    </source>
</evidence>
<sequence length="243" mass="26676">MRMRWISTYIGPVFLTLLLNLTSIGLTAREAGAEPIRYVTSGQVNTDSPIIRFEGTEGTFEQGTLSDPSSFLLGRFVVDKPPSGSEATYNGGQFFITIEAPDFYQESGGGPGVSLTKINSSILIRGHIDYGVYVDMLDEKPGLFAMIDSIEYGSHNPVTLGHIQKYSFPITLEDMKFSDNMMTIMRGKDHFNPDSNVFISPPVMMETVPEPAAAWVFLAGIGVVGLYRRCTSQRIPRSGSSQP</sequence>
<evidence type="ECO:0000313" key="3">
    <source>
        <dbReference type="Proteomes" id="UP000010798"/>
    </source>
</evidence>
<dbReference type="Proteomes" id="UP000010798">
    <property type="component" value="Chromosome"/>
</dbReference>
<dbReference type="HOGENOM" id="CLU_1141970_0_0_0"/>
<name>L0D6P4_SINAD</name>
<gene>
    <name evidence="2" type="ordered locus">Sinac_0079</name>
</gene>
<dbReference type="KEGG" id="saci:Sinac_0079"/>
<organism evidence="2 3">
    <name type="scientific">Singulisphaera acidiphila (strain ATCC BAA-1392 / DSM 18658 / VKM B-2454 / MOB10)</name>
    <dbReference type="NCBI Taxonomy" id="886293"/>
    <lineage>
        <taxon>Bacteria</taxon>
        <taxon>Pseudomonadati</taxon>
        <taxon>Planctomycetota</taxon>
        <taxon>Planctomycetia</taxon>
        <taxon>Isosphaerales</taxon>
        <taxon>Isosphaeraceae</taxon>
        <taxon>Singulisphaera</taxon>
    </lineage>
</organism>
<protein>
    <submittedName>
        <fullName evidence="2">PEP-CTERM motif protein</fullName>
    </submittedName>
</protein>
<reference evidence="2 3" key="1">
    <citation type="submission" date="2012-02" db="EMBL/GenBank/DDBJ databases">
        <title>Complete sequence of chromosome of Singulisphaera acidiphila DSM 18658.</title>
        <authorList>
            <consortium name="US DOE Joint Genome Institute (JGI-PGF)"/>
            <person name="Lucas S."/>
            <person name="Copeland A."/>
            <person name="Lapidus A."/>
            <person name="Glavina del Rio T."/>
            <person name="Dalin E."/>
            <person name="Tice H."/>
            <person name="Bruce D."/>
            <person name="Goodwin L."/>
            <person name="Pitluck S."/>
            <person name="Peters L."/>
            <person name="Ovchinnikova G."/>
            <person name="Chertkov O."/>
            <person name="Kyrpides N."/>
            <person name="Mavromatis K."/>
            <person name="Ivanova N."/>
            <person name="Brettin T."/>
            <person name="Detter J.C."/>
            <person name="Han C."/>
            <person name="Larimer F."/>
            <person name="Land M."/>
            <person name="Hauser L."/>
            <person name="Markowitz V."/>
            <person name="Cheng J.-F."/>
            <person name="Hugenholtz P."/>
            <person name="Woyke T."/>
            <person name="Wu D."/>
            <person name="Tindall B."/>
            <person name="Pomrenke H."/>
            <person name="Brambilla E."/>
            <person name="Klenk H.-P."/>
            <person name="Eisen J.A."/>
        </authorList>
    </citation>
    <scope>NUCLEOTIDE SEQUENCE [LARGE SCALE GENOMIC DNA]</scope>
    <source>
        <strain evidence="3">ATCC BAA-1392 / DSM 18658 / VKM B-2454 / MOB10</strain>
    </source>
</reference>
<evidence type="ECO:0000259" key="1">
    <source>
        <dbReference type="Pfam" id="PF07589"/>
    </source>
</evidence>
<proteinExistence type="predicted"/>
<dbReference type="EMBL" id="CP003364">
    <property type="protein sequence ID" value="AGA24540.1"/>
    <property type="molecule type" value="Genomic_DNA"/>
</dbReference>